<dbReference type="InterPro" id="IPR001878">
    <property type="entry name" value="Znf_CCHC"/>
</dbReference>
<evidence type="ECO:0000256" key="2">
    <source>
        <dbReference type="SAM" id="MobiDB-lite"/>
    </source>
</evidence>
<evidence type="ECO:0000313" key="5">
    <source>
        <dbReference type="Proteomes" id="UP000288716"/>
    </source>
</evidence>
<dbReference type="SMART" id="SM00343">
    <property type="entry name" value="ZnF_C2HC"/>
    <property type="match status" value="1"/>
</dbReference>
<dbReference type="GO" id="GO:0008270">
    <property type="term" value="F:zinc ion binding"/>
    <property type="evidence" value="ECO:0007669"/>
    <property type="project" value="UniProtKB-KW"/>
</dbReference>
<dbReference type="VEuPathDB" id="VectorBase:LDEU013490"/>
<sequence>MRGLTPSLVEKVYLMDNTNSKSLLANLRMIQEGLTFANSREDWNQSVKLQIAAVQLQNEQEQAESRFPNRGQFVRESRFDSRNESSSYGFNSNRNNNRNYRGQGSNRGNPQNVGSRSFRSKSRDRNNRTPVDKRNVTCYNCGRKGHYARDCYINRSQNQKHVRFSEN</sequence>
<dbReference type="OrthoDB" id="6496131at2759"/>
<dbReference type="GO" id="GO:0003676">
    <property type="term" value="F:nucleic acid binding"/>
    <property type="evidence" value="ECO:0007669"/>
    <property type="project" value="InterPro"/>
</dbReference>
<feature type="compositionally biased region" description="Low complexity" evidence="2">
    <location>
        <begin position="85"/>
        <end position="109"/>
    </location>
</feature>
<keyword evidence="1" id="KW-0863">Zinc-finger</keyword>
<dbReference type="EMBL" id="NCKV01038032">
    <property type="protein sequence ID" value="RWS18550.1"/>
    <property type="molecule type" value="Genomic_DNA"/>
</dbReference>
<keyword evidence="5" id="KW-1185">Reference proteome</keyword>
<keyword evidence="1" id="KW-0479">Metal-binding</keyword>
<evidence type="ECO:0000313" key="4">
    <source>
        <dbReference type="EMBL" id="RWS18550.1"/>
    </source>
</evidence>
<comment type="caution">
    <text evidence="4">The sequence shown here is derived from an EMBL/GenBank/DDBJ whole genome shotgun (WGS) entry which is preliminary data.</text>
</comment>
<dbReference type="AlphaFoldDB" id="A0A443RTJ2"/>
<feature type="compositionally biased region" description="Basic and acidic residues" evidence="2">
    <location>
        <begin position="121"/>
        <end position="135"/>
    </location>
</feature>
<dbReference type="PROSITE" id="PS50158">
    <property type="entry name" value="ZF_CCHC"/>
    <property type="match status" value="1"/>
</dbReference>
<feature type="domain" description="CCHC-type" evidence="3">
    <location>
        <begin position="138"/>
        <end position="151"/>
    </location>
</feature>
<accession>A0A443RTJ2</accession>
<gene>
    <name evidence="4" type="ORF">B4U80_12478</name>
</gene>
<feature type="region of interest" description="Disordered" evidence="2">
    <location>
        <begin position="60"/>
        <end position="138"/>
    </location>
</feature>
<organism evidence="4 5">
    <name type="scientific">Leptotrombidium deliense</name>
    <dbReference type="NCBI Taxonomy" id="299467"/>
    <lineage>
        <taxon>Eukaryota</taxon>
        <taxon>Metazoa</taxon>
        <taxon>Ecdysozoa</taxon>
        <taxon>Arthropoda</taxon>
        <taxon>Chelicerata</taxon>
        <taxon>Arachnida</taxon>
        <taxon>Acari</taxon>
        <taxon>Acariformes</taxon>
        <taxon>Trombidiformes</taxon>
        <taxon>Prostigmata</taxon>
        <taxon>Anystina</taxon>
        <taxon>Parasitengona</taxon>
        <taxon>Trombiculoidea</taxon>
        <taxon>Trombiculidae</taxon>
        <taxon>Leptotrombidium</taxon>
    </lineage>
</organism>
<dbReference type="Proteomes" id="UP000288716">
    <property type="component" value="Unassembled WGS sequence"/>
</dbReference>
<dbReference type="InterPro" id="IPR036875">
    <property type="entry name" value="Znf_CCHC_sf"/>
</dbReference>
<dbReference type="Pfam" id="PF00098">
    <property type="entry name" value="zf-CCHC"/>
    <property type="match status" value="1"/>
</dbReference>
<protein>
    <recommendedName>
        <fullName evidence="3">CCHC-type domain-containing protein</fullName>
    </recommendedName>
</protein>
<keyword evidence="1" id="KW-0862">Zinc</keyword>
<evidence type="ECO:0000256" key="1">
    <source>
        <dbReference type="PROSITE-ProRule" id="PRU00047"/>
    </source>
</evidence>
<dbReference type="Gene3D" id="4.10.60.10">
    <property type="entry name" value="Zinc finger, CCHC-type"/>
    <property type="match status" value="1"/>
</dbReference>
<feature type="compositionally biased region" description="Basic and acidic residues" evidence="2">
    <location>
        <begin position="73"/>
        <end position="83"/>
    </location>
</feature>
<reference evidence="4 5" key="1">
    <citation type="journal article" date="2018" name="Gigascience">
        <title>Genomes of trombidid mites reveal novel predicted allergens and laterally-transferred genes associated with secondary metabolism.</title>
        <authorList>
            <person name="Dong X."/>
            <person name="Chaisiri K."/>
            <person name="Xia D."/>
            <person name="Armstrong S.D."/>
            <person name="Fang Y."/>
            <person name="Donnelly M.J."/>
            <person name="Kadowaki T."/>
            <person name="McGarry J.W."/>
            <person name="Darby A.C."/>
            <person name="Makepeace B.L."/>
        </authorList>
    </citation>
    <scope>NUCLEOTIDE SEQUENCE [LARGE SCALE GENOMIC DNA]</scope>
    <source>
        <strain evidence="4">UoL-UT</strain>
    </source>
</reference>
<evidence type="ECO:0000259" key="3">
    <source>
        <dbReference type="PROSITE" id="PS50158"/>
    </source>
</evidence>
<name>A0A443RTJ2_9ACAR</name>
<dbReference type="SUPFAM" id="SSF57756">
    <property type="entry name" value="Retrovirus zinc finger-like domains"/>
    <property type="match status" value="1"/>
</dbReference>
<proteinExistence type="predicted"/>